<proteinExistence type="predicted"/>
<reference evidence="1 2" key="1">
    <citation type="submission" date="2015-09" db="EMBL/GenBank/DDBJ databases">
        <authorList>
            <consortium name="Pathogen Informatics"/>
        </authorList>
    </citation>
    <scope>NUCLEOTIDE SEQUENCE [LARGE SCALE GENOMIC DNA]</scope>
    <source>
        <strain evidence="1 2">2789STDY5608854</strain>
    </source>
</reference>
<accession>A0A174MGE3</accession>
<dbReference type="AlphaFoldDB" id="A0A174MGE3"/>
<evidence type="ECO:0000313" key="2">
    <source>
        <dbReference type="Proteomes" id="UP000095746"/>
    </source>
</evidence>
<name>A0A174MGE3_FLAPL</name>
<dbReference type="EMBL" id="CYZT01000328">
    <property type="protein sequence ID" value="CUP35313.1"/>
    <property type="molecule type" value="Genomic_DNA"/>
</dbReference>
<protein>
    <submittedName>
        <fullName evidence="1">Uncharacterized protein</fullName>
    </submittedName>
</protein>
<evidence type="ECO:0000313" key="1">
    <source>
        <dbReference type="EMBL" id="CUP35313.1"/>
    </source>
</evidence>
<gene>
    <name evidence="1" type="ORF">ERS852411_03026</name>
</gene>
<dbReference type="Proteomes" id="UP000095746">
    <property type="component" value="Unassembled WGS sequence"/>
</dbReference>
<sequence length="47" mass="5132">MGSAERMTCGFVTPMSSSSSAECVSRRVMASTLFWSTREALRRLAGE</sequence>
<organism evidence="1 2">
    <name type="scientific">Flavonifractor plautii</name>
    <name type="common">Fusobacterium plautii</name>
    <dbReference type="NCBI Taxonomy" id="292800"/>
    <lineage>
        <taxon>Bacteria</taxon>
        <taxon>Bacillati</taxon>
        <taxon>Bacillota</taxon>
        <taxon>Clostridia</taxon>
        <taxon>Eubacteriales</taxon>
        <taxon>Oscillospiraceae</taxon>
        <taxon>Flavonifractor</taxon>
    </lineage>
</organism>